<dbReference type="GO" id="GO:0009428">
    <property type="term" value="C:bacterial-type flagellum basal body, distal rod, P ring"/>
    <property type="evidence" value="ECO:0007669"/>
    <property type="project" value="InterPro"/>
</dbReference>
<dbReference type="GO" id="GO:0005198">
    <property type="term" value="F:structural molecule activity"/>
    <property type="evidence" value="ECO:0007669"/>
    <property type="project" value="InterPro"/>
</dbReference>
<keyword evidence="4 5" id="KW-0975">Bacterial flagellum</keyword>
<keyword evidence="7" id="KW-0282">Flagellum</keyword>
<evidence type="ECO:0000313" key="7">
    <source>
        <dbReference type="EMBL" id="TGL72503.1"/>
    </source>
</evidence>
<comment type="similarity">
    <text evidence="5">Belongs to the FlgI family.</text>
</comment>
<evidence type="ECO:0000256" key="2">
    <source>
        <dbReference type="ARBA" id="ARBA00004117"/>
    </source>
</evidence>
<comment type="caution">
    <text evidence="7">The sequence shown here is derived from an EMBL/GenBank/DDBJ whole genome shotgun (WGS) entry which is preliminary data.</text>
</comment>
<protein>
    <recommendedName>
        <fullName evidence="5">Flagellar P-ring protein</fullName>
    </recommendedName>
    <alternativeName>
        <fullName evidence="5">Basal body P-ring protein</fullName>
    </alternativeName>
</protein>
<reference evidence="7" key="1">
    <citation type="journal article" date="2019" name="PLoS Negl. Trop. Dis.">
        <title>Revisiting the worldwide diversity of Leptospira species in the environment.</title>
        <authorList>
            <person name="Vincent A.T."/>
            <person name="Schiettekatte O."/>
            <person name="Bourhy P."/>
            <person name="Veyrier F.J."/>
            <person name="Picardeau M."/>
        </authorList>
    </citation>
    <scope>NUCLEOTIDE SEQUENCE [LARGE SCALE GENOMIC DNA]</scope>
    <source>
        <strain evidence="7">201702451</strain>
    </source>
</reference>
<dbReference type="Proteomes" id="UP000297567">
    <property type="component" value="Unassembled WGS sequence"/>
</dbReference>
<dbReference type="GO" id="GO:0071973">
    <property type="term" value="P:bacterial-type flagellum-dependent cell motility"/>
    <property type="evidence" value="ECO:0007669"/>
    <property type="project" value="InterPro"/>
</dbReference>
<name>A0A4Z0ZWJ7_9LEPT</name>
<keyword evidence="6" id="KW-0812">Transmembrane</keyword>
<evidence type="ECO:0000256" key="1">
    <source>
        <dbReference type="ARBA" id="ARBA00002591"/>
    </source>
</evidence>
<gene>
    <name evidence="5" type="primary">flgI</name>
    <name evidence="7" type="ORF">EHQ62_06755</name>
</gene>
<dbReference type="HAMAP" id="MF_00416">
    <property type="entry name" value="FlgI"/>
    <property type="match status" value="1"/>
</dbReference>
<dbReference type="EMBL" id="RQGH01000011">
    <property type="protein sequence ID" value="TGL72503.1"/>
    <property type="molecule type" value="Genomic_DNA"/>
</dbReference>
<keyword evidence="6" id="KW-0472">Membrane</keyword>
<keyword evidence="6" id="KW-1133">Transmembrane helix</keyword>
<organism evidence="7 8">
    <name type="scientific">Leptospira jelokensis</name>
    <dbReference type="NCBI Taxonomy" id="2484931"/>
    <lineage>
        <taxon>Bacteria</taxon>
        <taxon>Pseudomonadati</taxon>
        <taxon>Spirochaetota</taxon>
        <taxon>Spirochaetia</taxon>
        <taxon>Leptospirales</taxon>
        <taxon>Leptospiraceae</taxon>
        <taxon>Leptospira</taxon>
    </lineage>
</organism>
<accession>A0A4Z0ZWJ7</accession>
<evidence type="ECO:0000256" key="6">
    <source>
        <dbReference type="SAM" id="Phobius"/>
    </source>
</evidence>
<keyword evidence="3" id="KW-0732">Signal</keyword>
<comment type="function">
    <text evidence="1 5">Assembles around the rod to form the L-ring and probably protects the motor/basal body from shearing forces during rotation.</text>
</comment>
<keyword evidence="8" id="KW-1185">Reference proteome</keyword>
<dbReference type="Pfam" id="PF02119">
    <property type="entry name" value="FlgI"/>
    <property type="match status" value="1"/>
</dbReference>
<dbReference type="PANTHER" id="PTHR30381:SF0">
    <property type="entry name" value="FLAGELLAR P-RING PROTEIN"/>
    <property type="match status" value="1"/>
</dbReference>
<proteinExistence type="inferred from homology"/>
<sequence>MIGMKKIVSFKITNDQKKIKIKGLLTNRNRFFAKPNHPNGNSFKMQFPFVREQKESIKQTIVSLFTFCFLFFVTPLLAVETRLKDLVRIDAVRENQLTGFGLVVGLNGTGDTKNPLTEEALQNYLSGLGVNTKKNLRDAKNTASVLITANVPVNLKEGDKIDIVVSSLGDARSLEGGVLLQSPLKAGNGETIAVASGVLVFGGKEKKRGADKKSGSNTALVPMGAILEKSIPNAPVTKSVKLTLLEKDYTTMGAIVDAITAEMAVVPEVVSPTEVLVPLPTSQGQTGPNGELVSGAPKLDLTFLSKLENLTVNSSPVARVVINERTGTIVMGANIAIDEVAISQQGLTIQIANRDKARYFFPIQDEGKGESVFVLKETTQVSDVVGALNKVGASTKDIISILEALKKQGALKADLVIQ</sequence>
<evidence type="ECO:0000256" key="5">
    <source>
        <dbReference type="HAMAP-Rule" id="MF_00416"/>
    </source>
</evidence>
<comment type="subunit">
    <text evidence="5">The basal body constitutes a major portion of the flagellar organelle and consists of four rings (L,P,S, and M) mounted on a central rod.</text>
</comment>
<keyword evidence="7" id="KW-0966">Cell projection</keyword>
<dbReference type="AlphaFoldDB" id="A0A4Z0ZWJ7"/>
<evidence type="ECO:0000313" key="8">
    <source>
        <dbReference type="Proteomes" id="UP000297567"/>
    </source>
</evidence>
<evidence type="ECO:0000256" key="3">
    <source>
        <dbReference type="ARBA" id="ARBA00022729"/>
    </source>
</evidence>
<feature type="transmembrane region" description="Helical" evidence="6">
    <location>
        <begin position="61"/>
        <end position="79"/>
    </location>
</feature>
<dbReference type="InterPro" id="IPR001782">
    <property type="entry name" value="Flag_FlgI"/>
</dbReference>
<dbReference type="GO" id="GO:0030288">
    <property type="term" value="C:outer membrane-bounded periplasmic space"/>
    <property type="evidence" value="ECO:0007669"/>
    <property type="project" value="InterPro"/>
</dbReference>
<dbReference type="PRINTS" id="PR01010">
    <property type="entry name" value="FLGPRINGFLGI"/>
</dbReference>
<dbReference type="PANTHER" id="PTHR30381">
    <property type="entry name" value="FLAGELLAR P-RING PERIPLASMIC PROTEIN FLGI"/>
    <property type="match status" value="1"/>
</dbReference>
<comment type="subcellular location">
    <subcellularLocation>
        <location evidence="2 5">Bacterial flagellum basal body</location>
    </subcellularLocation>
</comment>
<keyword evidence="7" id="KW-0969">Cilium</keyword>
<evidence type="ECO:0000256" key="4">
    <source>
        <dbReference type="ARBA" id="ARBA00023143"/>
    </source>
</evidence>